<dbReference type="AlphaFoldDB" id="A0A5N5QHJ6"/>
<dbReference type="InterPro" id="IPR020845">
    <property type="entry name" value="AMP-binding_CS"/>
</dbReference>
<dbReference type="OrthoDB" id="3220340at2759"/>
<gene>
    <name evidence="4" type="ORF">CTheo_5345</name>
</gene>
<evidence type="ECO:0000256" key="1">
    <source>
        <dbReference type="ARBA" id="ARBA00006432"/>
    </source>
</evidence>
<dbReference type="InterPro" id="IPR000873">
    <property type="entry name" value="AMP-dep_synth/lig_dom"/>
</dbReference>
<keyword evidence="5" id="KW-1185">Reference proteome</keyword>
<dbReference type="InterPro" id="IPR042099">
    <property type="entry name" value="ANL_N_sf"/>
</dbReference>
<organism evidence="4 5">
    <name type="scientific">Ceratobasidium theobromae</name>
    <dbReference type="NCBI Taxonomy" id="1582974"/>
    <lineage>
        <taxon>Eukaryota</taxon>
        <taxon>Fungi</taxon>
        <taxon>Dikarya</taxon>
        <taxon>Basidiomycota</taxon>
        <taxon>Agaricomycotina</taxon>
        <taxon>Agaricomycetes</taxon>
        <taxon>Cantharellales</taxon>
        <taxon>Ceratobasidiaceae</taxon>
        <taxon>Ceratobasidium</taxon>
    </lineage>
</organism>
<protein>
    <submittedName>
        <fullName evidence="4">Potassium voltage-gated channel subfamily H member 2</fullName>
    </submittedName>
</protein>
<accession>A0A5N5QHJ6</accession>
<name>A0A5N5QHJ6_9AGAM</name>
<dbReference type="GO" id="GO:0006631">
    <property type="term" value="P:fatty acid metabolic process"/>
    <property type="evidence" value="ECO:0007669"/>
    <property type="project" value="TreeGrafter"/>
</dbReference>
<dbReference type="Gene3D" id="3.40.50.12780">
    <property type="entry name" value="N-terminal domain of ligase-like"/>
    <property type="match status" value="1"/>
</dbReference>
<dbReference type="SUPFAM" id="SSF56801">
    <property type="entry name" value="Acetyl-CoA synthetase-like"/>
    <property type="match status" value="1"/>
</dbReference>
<evidence type="ECO:0000313" key="5">
    <source>
        <dbReference type="Proteomes" id="UP000383932"/>
    </source>
</evidence>
<dbReference type="Pfam" id="PF00501">
    <property type="entry name" value="AMP-binding"/>
    <property type="match status" value="1"/>
</dbReference>
<reference evidence="4 5" key="1">
    <citation type="journal article" date="2019" name="Fungal Biol. Biotechnol.">
        <title>Draft genome sequence of fastidious pathogen Ceratobasidium theobromae, which causes vascular-streak dieback in Theobroma cacao.</title>
        <authorList>
            <person name="Ali S.S."/>
            <person name="Asman A."/>
            <person name="Shao J."/>
            <person name="Firmansyah A.P."/>
            <person name="Susilo A.W."/>
            <person name="Rosmana A."/>
            <person name="McMahon P."/>
            <person name="Junaid M."/>
            <person name="Guest D."/>
            <person name="Kheng T.Y."/>
            <person name="Meinhardt L.W."/>
            <person name="Bailey B.A."/>
        </authorList>
    </citation>
    <scope>NUCLEOTIDE SEQUENCE [LARGE SCALE GENOMIC DNA]</scope>
    <source>
        <strain evidence="4 5">CT2</strain>
    </source>
</reference>
<keyword evidence="2" id="KW-0436">Ligase</keyword>
<dbReference type="GO" id="GO:0031956">
    <property type="term" value="F:medium-chain fatty acid-CoA ligase activity"/>
    <property type="evidence" value="ECO:0007669"/>
    <property type="project" value="TreeGrafter"/>
</dbReference>
<evidence type="ECO:0000313" key="4">
    <source>
        <dbReference type="EMBL" id="KAB5591200.1"/>
    </source>
</evidence>
<dbReference type="PANTHER" id="PTHR43201">
    <property type="entry name" value="ACYL-COA SYNTHETASE"/>
    <property type="match status" value="1"/>
</dbReference>
<evidence type="ECO:0000259" key="3">
    <source>
        <dbReference type="Pfam" id="PF00501"/>
    </source>
</evidence>
<dbReference type="EMBL" id="SSOP01000117">
    <property type="protein sequence ID" value="KAB5591200.1"/>
    <property type="molecule type" value="Genomic_DNA"/>
</dbReference>
<dbReference type="Proteomes" id="UP000383932">
    <property type="component" value="Unassembled WGS sequence"/>
</dbReference>
<comment type="caution">
    <text evidence="4">The sequence shown here is derived from an EMBL/GenBank/DDBJ whole genome shotgun (WGS) entry which is preliminary data.</text>
</comment>
<proteinExistence type="inferred from homology"/>
<dbReference type="PROSITE" id="PS00455">
    <property type="entry name" value="AMP_BINDING"/>
    <property type="match status" value="1"/>
</dbReference>
<comment type="similarity">
    <text evidence="1">Belongs to the ATP-dependent AMP-binding enzyme family.</text>
</comment>
<evidence type="ECO:0000256" key="2">
    <source>
        <dbReference type="ARBA" id="ARBA00022598"/>
    </source>
</evidence>
<sequence length="885" mass="97283">MAYGGVPLKLEPFPGEGPHHGEAALNWGDVFQEVRVESTTSTSSEIAYMHIGRADDHIRLGGSGRGNVTASKYELELGTAVEAQLGVTPSAVQLFGSGYSRTALVVQFAQWSNKGGAMDKLASVVEQVNEKMNLRPNLRVHAGKRLLVVSLDGTMYGADAERVRELGESSPRLMVTHKGTLQRWKNVQAFKPWLDGLDFSDSVDSSRTRFDIVISSMVAVFESELSEVRDPSLEMMMRSQISAPFACSVRLIDKLKGAGMIAPLPMDLNQLAQFSSSAPYTGPRDDDPLTEGELSLLLAIPRAAQSTPNATLFRLPLGPDPALGWIDVTCAETYSIVSRLAAVWRTRLSELLDEVSEPEVGPGTTICIVSHPPVHALFHMLAFWSLGCTVQSLSPGVSGENADAGLRQSGCKVLLHSCMSDAWVEGRKIQFKGKMVQLTEDEYVHRLAQAEKENSQPPPQWPEPRRPTPMVIIPSSGTTGMPKMLRFSLYFYTLGHAFNCRSYLAHVHPNSSKVKTPHTHPRLTFNYPFWQTFYSALFVHMTTATPLAFPHVPDPRTFTSEQLIAWAEKMDAGAISCATSYIREIPPSLLQTHAEFLQSLYLITVAGSLVDDLMSDLLAANKLPISNIFGMSELDRLLCGPRAPFTHLYPLPDAPPPLVYPISDPNPDGSRQVQLWSSISTSPIFAHVAAQGGVPLKLEPFPGEGPHYGELAVNWGDVFLEVQSPETAYIHLGRADNHFRLGGTGSGNVDASSYELELWSLLASRLSSRWAIDAIQLFGSNMPCTALVVQLRGEGTEVVDEGTIQELARAAEEVNTKLQFGKGKRVHTGKRMLVVNLGGDMYGPGVERFEVERPQLTMTHKRTLQRWKNGQIFKQWLDGLDFSEP</sequence>
<dbReference type="PANTHER" id="PTHR43201:SF5">
    <property type="entry name" value="MEDIUM-CHAIN ACYL-COA LIGASE ACSF2, MITOCHONDRIAL"/>
    <property type="match status" value="1"/>
</dbReference>
<feature type="domain" description="AMP-dependent synthetase/ligase" evidence="3">
    <location>
        <begin position="325"/>
        <end position="634"/>
    </location>
</feature>